<name>A0A1I3LBF5_9BURK</name>
<dbReference type="GO" id="GO:0006107">
    <property type="term" value="P:oxaloacetate metabolic process"/>
    <property type="evidence" value="ECO:0007669"/>
    <property type="project" value="TreeGrafter"/>
</dbReference>
<dbReference type="EMBL" id="FOQU01000004">
    <property type="protein sequence ID" value="SFI81755.1"/>
    <property type="molecule type" value="Genomic_DNA"/>
</dbReference>
<keyword evidence="2 4" id="KW-0479">Metal-binding</keyword>
<dbReference type="AlphaFoldDB" id="A0A1I3LBF5"/>
<evidence type="ECO:0000256" key="1">
    <source>
        <dbReference type="ARBA" id="ARBA00001946"/>
    </source>
</evidence>
<evidence type="ECO:0000256" key="2">
    <source>
        <dbReference type="ARBA" id="ARBA00022723"/>
    </source>
</evidence>
<dbReference type="RefSeq" id="WP_091012158.1">
    <property type="nucleotide sequence ID" value="NZ_CP041743.1"/>
</dbReference>
<dbReference type="InterPro" id="IPR039480">
    <property type="entry name" value="C-C_Bond_Lyase-like"/>
</dbReference>
<dbReference type="STRING" id="420953.SAMN05192543_104324"/>
<protein>
    <submittedName>
        <fullName evidence="5">Citrate lyase beta subunit</fullName>
    </submittedName>
</protein>
<keyword evidence="6" id="KW-1185">Reference proteome</keyword>
<dbReference type="Proteomes" id="UP000199548">
    <property type="component" value="Unassembled WGS sequence"/>
</dbReference>
<dbReference type="InterPro" id="IPR040442">
    <property type="entry name" value="Pyrv_kinase-like_dom_sf"/>
</dbReference>
<dbReference type="InterPro" id="IPR015813">
    <property type="entry name" value="Pyrv/PenolPyrv_kinase-like_dom"/>
</dbReference>
<gene>
    <name evidence="5" type="ORF">SAMN05192543_104324</name>
</gene>
<keyword evidence="3 4" id="KW-0460">Magnesium</keyword>
<dbReference type="GO" id="GO:0016829">
    <property type="term" value="F:lyase activity"/>
    <property type="evidence" value="ECO:0007669"/>
    <property type="project" value="UniProtKB-KW"/>
</dbReference>
<organism evidence="5 6">
    <name type="scientific">Paraburkholderia megapolitana</name>
    <dbReference type="NCBI Taxonomy" id="420953"/>
    <lineage>
        <taxon>Bacteria</taxon>
        <taxon>Pseudomonadati</taxon>
        <taxon>Pseudomonadota</taxon>
        <taxon>Betaproteobacteria</taxon>
        <taxon>Burkholderiales</taxon>
        <taxon>Burkholderiaceae</taxon>
        <taxon>Paraburkholderia</taxon>
    </lineage>
</organism>
<dbReference type="OrthoDB" id="348111at2"/>
<proteinExistence type="predicted"/>
<reference evidence="5 6" key="1">
    <citation type="submission" date="2016-10" db="EMBL/GenBank/DDBJ databases">
        <authorList>
            <person name="de Groot N.N."/>
        </authorList>
    </citation>
    <scope>NUCLEOTIDE SEQUENCE [LARGE SCALE GENOMIC DNA]</scope>
    <source>
        <strain evidence="5 6">LMG 23650</strain>
    </source>
</reference>
<dbReference type="Gene3D" id="3.20.20.60">
    <property type="entry name" value="Phosphoenolpyruvate-binding domains"/>
    <property type="match status" value="1"/>
</dbReference>
<comment type="cofactor">
    <cofactor evidence="1">
        <name>Mg(2+)</name>
        <dbReference type="ChEBI" id="CHEBI:18420"/>
    </cofactor>
</comment>
<sequence length="309" mass="33838">MKKISPFRLGGTLYMPATRTDILDVVFREKLPELRSLVVCLEDSVSASQVDYALSNLQALLEQIDSRGGCAGNGPLLFVRPRNAGMAATLNNWPLIGHVDGFVLPKISLRNLHEWDTAVSNPALAVMPTLETSEVFSPGAMVELGEGLKASFGDRVVALRIGANDLLGSMGLRRNPLETLYSTPMAYVIPMLGGIMGAQGFSLTAPVFEQFSAPELLKKELALDISHGLVGKTAIHPAQIPLINEAFRVRREDLDCARLIVTNDAPAVFKFDDAMCEPATHYQWATRIIDRAEWYGVREEIEDLEMDAA</sequence>
<dbReference type="GO" id="GO:0000287">
    <property type="term" value="F:magnesium ion binding"/>
    <property type="evidence" value="ECO:0007669"/>
    <property type="project" value="TreeGrafter"/>
</dbReference>
<feature type="binding site" evidence="4">
    <location>
        <position position="165"/>
    </location>
    <ligand>
        <name>Mg(2+)</name>
        <dbReference type="ChEBI" id="CHEBI:18420"/>
    </ligand>
</feature>
<evidence type="ECO:0000313" key="5">
    <source>
        <dbReference type="EMBL" id="SFI81755.1"/>
    </source>
</evidence>
<evidence type="ECO:0000256" key="3">
    <source>
        <dbReference type="ARBA" id="ARBA00022842"/>
    </source>
</evidence>
<dbReference type="SUPFAM" id="SSF51621">
    <property type="entry name" value="Phosphoenolpyruvate/pyruvate domain"/>
    <property type="match status" value="1"/>
</dbReference>
<dbReference type="InterPro" id="IPR011206">
    <property type="entry name" value="Citrate_lyase_beta/mcl1/mcl2"/>
</dbReference>
<keyword evidence="5" id="KW-0456">Lyase</keyword>
<dbReference type="Pfam" id="PF15617">
    <property type="entry name" value="C-C_Bond_Lyase"/>
    <property type="match status" value="1"/>
</dbReference>
<evidence type="ECO:0000256" key="4">
    <source>
        <dbReference type="PIRSR" id="PIRSR015582-2"/>
    </source>
</evidence>
<dbReference type="PIRSF" id="PIRSF015582">
    <property type="entry name" value="Cit_lyase_B"/>
    <property type="match status" value="1"/>
</dbReference>
<evidence type="ECO:0000313" key="6">
    <source>
        <dbReference type="Proteomes" id="UP000199548"/>
    </source>
</evidence>
<accession>A0A1I3LBF5</accession>
<dbReference type="PANTHER" id="PTHR32308">
    <property type="entry name" value="LYASE BETA SUBUNIT, PUTATIVE (AFU_ORTHOLOGUE AFUA_4G13030)-RELATED"/>
    <property type="match status" value="1"/>
</dbReference>
<dbReference type="PANTHER" id="PTHR32308:SF10">
    <property type="entry name" value="CITRATE LYASE SUBUNIT BETA"/>
    <property type="match status" value="1"/>
</dbReference>